<evidence type="ECO:0000256" key="5">
    <source>
        <dbReference type="ARBA" id="ARBA00022692"/>
    </source>
</evidence>
<protein>
    <submittedName>
        <fullName evidence="9">Iron ABC transporter permease</fullName>
    </submittedName>
</protein>
<feature type="transmembrane region" description="Helical" evidence="8">
    <location>
        <begin position="71"/>
        <end position="91"/>
    </location>
</feature>
<gene>
    <name evidence="9" type="ORF">D5R81_17185</name>
</gene>
<comment type="caution">
    <text evidence="9">The sequence shown here is derived from an EMBL/GenBank/DDBJ whole genome shotgun (WGS) entry which is preliminary data.</text>
</comment>
<feature type="transmembrane region" description="Helical" evidence="8">
    <location>
        <begin position="258"/>
        <end position="283"/>
    </location>
</feature>
<dbReference type="FunFam" id="1.10.3470.10:FF:000001">
    <property type="entry name" value="Vitamin B12 ABC transporter permease BtuC"/>
    <property type="match status" value="1"/>
</dbReference>
<dbReference type="GO" id="GO:0033214">
    <property type="term" value="P:siderophore-iron import into cell"/>
    <property type="evidence" value="ECO:0007669"/>
    <property type="project" value="TreeGrafter"/>
</dbReference>
<dbReference type="SUPFAM" id="SSF81345">
    <property type="entry name" value="ABC transporter involved in vitamin B12 uptake, BtuC"/>
    <property type="match status" value="1"/>
</dbReference>
<name>A0A3A6TQE1_9GAMM</name>
<comment type="subcellular location">
    <subcellularLocation>
        <location evidence="1">Cell membrane</location>
        <topology evidence="1">Multi-pass membrane protein</topology>
    </subcellularLocation>
</comment>
<dbReference type="Gene3D" id="1.10.3470.10">
    <property type="entry name" value="ABC transporter involved in vitamin B12 uptake, BtuC"/>
    <property type="match status" value="1"/>
</dbReference>
<reference evidence="9 10" key="1">
    <citation type="submission" date="2018-09" db="EMBL/GenBank/DDBJ databases">
        <title>Phylogeny of the Shewanellaceae, and recommendation for two new genera, Pseudoshewanella and Parashewanella.</title>
        <authorList>
            <person name="Wang G."/>
        </authorList>
    </citation>
    <scope>NUCLEOTIDE SEQUENCE [LARGE SCALE GENOMIC DNA]</scope>
    <source>
        <strain evidence="9 10">KCTC 22492</strain>
    </source>
</reference>
<dbReference type="PANTHER" id="PTHR30472">
    <property type="entry name" value="FERRIC ENTEROBACTIN TRANSPORT SYSTEM PERMEASE PROTEIN"/>
    <property type="match status" value="1"/>
</dbReference>
<evidence type="ECO:0000256" key="7">
    <source>
        <dbReference type="ARBA" id="ARBA00023136"/>
    </source>
</evidence>
<dbReference type="InterPro" id="IPR037294">
    <property type="entry name" value="ABC_BtuC-like"/>
</dbReference>
<keyword evidence="6 8" id="KW-1133">Transmembrane helix</keyword>
<evidence type="ECO:0000256" key="3">
    <source>
        <dbReference type="ARBA" id="ARBA00022448"/>
    </source>
</evidence>
<feature type="transmembrane region" description="Helical" evidence="8">
    <location>
        <begin position="103"/>
        <end position="127"/>
    </location>
</feature>
<proteinExistence type="inferred from homology"/>
<comment type="similarity">
    <text evidence="2">Belongs to the binding-protein-dependent transport system permease family. FecCD subfamily.</text>
</comment>
<feature type="transmembrane region" description="Helical" evidence="8">
    <location>
        <begin position="295"/>
        <end position="315"/>
    </location>
</feature>
<dbReference type="InterPro" id="IPR000522">
    <property type="entry name" value="ABC_transptr_permease_BtuC"/>
</dbReference>
<feature type="transmembrane region" description="Helical" evidence="8">
    <location>
        <begin position="208"/>
        <end position="230"/>
    </location>
</feature>
<dbReference type="Proteomes" id="UP000273022">
    <property type="component" value="Unassembled WGS sequence"/>
</dbReference>
<sequence>MTLKKLVISQNIPLLASVLFLLASIVLSASFGAAKINLSQVFTVITHWLTGAETVTDSNYLLSQIVLELRLPRIMLAIIAGAGLAISGYALQTVTRNPLADPYLIGISSGASFGAVLYLTVLVSSVIQTSIWSSVGLSTAAFIGAGISVVLVLALAGFGINRQIERMLLAGVAVSFMFSAMSSLLLYFAKAQAASAVLFWTLGSLTKASWETLWLPALIVCFALSMLLLFRRDISALLLGDETAHTLGINVARLRLGVLLLCSVVTATIVAHCGGIAFVGLMIPHTVRLLFPNQMSFLLVATLGASFLIWVDVLARTALATQELPVGIITAAIGSLFFLGILARKNKKR</sequence>
<dbReference type="GO" id="GO:0005886">
    <property type="term" value="C:plasma membrane"/>
    <property type="evidence" value="ECO:0007669"/>
    <property type="project" value="UniProtKB-SubCell"/>
</dbReference>
<evidence type="ECO:0000313" key="10">
    <source>
        <dbReference type="Proteomes" id="UP000273022"/>
    </source>
</evidence>
<evidence type="ECO:0000256" key="1">
    <source>
        <dbReference type="ARBA" id="ARBA00004651"/>
    </source>
</evidence>
<keyword evidence="4" id="KW-1003">Cell membrane</keyword>
<evidence type="ECO:0000256" key="8">
    <source>
        <dbReference type="SAM" id="Phobius"/>
    </source>
</evidence>
<evidence type="ECO:0000256" key="2">
    <source>
        <dbReference type="ARBA" id="ARBA00007935"/>
    </source>
</evidence>
<feature type="transmembrane region" description="Helical" evidence="8">
    <location>
        <begin position="139"/>
        <end position="160"/>
    </location>
</feature>
<accession>A0A3A6TQE1</accession>
<dbReference type="GO" id="GO:0022857">
    <property type="term" value="F:transmembrane transporter activity"/>
    <property type="evidence" value="ECO:0007669"/>
    <property type="project" value="InterPro"/>
</dbReference>
<keyword evidence="7 8" id="KW-0472">Membrane</keyword>
<evidence type="ECO:0000256" key="4">
    <source>
        <dbReference type="ARBA" id="ARBA00022475"/>
    </source>
</evidence>
<dbReference type="Pfam" id="PF01032">
    <property type="entry name" value="FecCD"/>
    <property type="match status" value="1"/>
</dbReference>
<dbReference type="OrthoDB" id="9055647at2"/>
<dbReference type="EMBL" id="QYYH01000149">
    <property type="protein sequence ID" value="RJY06815.1"/>
    <property type="molecule type" value="Genomic_DNA"/>
</dbReference>
<dbReference type="CDD" id="cd06550">
    <property type="entry name" value="TM_ABC_iron-siderophores_like"/>
    <property type="match status" value="1"/>
</dbReference>
<keyword evidence="5 8" id="KW-0812">Transmembrane</keyword>
<dbReference type="AlphaFoldDB" id="A0A3A6TQE1"/>
<dbReference type="PANTHER" id="PTHR30472:SF67">
    <property type="entry name" value="PERMEASE OF ABC TRANSPORTER-RELATED"/>
    <property type="match status" value="1"/>
</dbReference>
<keyword evidence="10" id="KW-1185">Reference proteome</keyword>
<keyword evidence="3" id="KW-0813">Transport</keyword>
<evidence type="ECO:0000313" key="9">
    <source>
        <dbReference type="EMBL" id="RJY06815.1"/>
    </source>
</evidence>
<feature type="transmembrane region" description="Helical" evidence="8">
    <location>
        <begin position="167"/>
        <end position="188"/>
    </location>
</feature>
<feature type="transmembrane region" description="Helical" evidence="8">
    <location>
        <begin position="324"/>
        <end position="343"/>
    </location>
</feature>
<dbReference type="RefSeq" id="WP_121854848.1">
    <property type="nucleotide sequence ID" value="NZ_CP037952.1"/>
</dbReference>
<organism evidence="9 10">
    <name type="scientific">Parashewanella spongiae</name>
    <dbReference type="NCBI Taxonomy" id="342950"/>
    <lineage>
        <taxon>Bacteria</taxon>
        <taxon>Pseudomonadati</taxon>
        <taxon>Pseudomonadota</taxon>
        <taxon>Gammaproteobacteria</taxon>
        <taxon>Alteromonadales</taxon>
        <taxon>Shewanellaceae</taxon>
        <taxon>Parashewanella</taxon>
    </lineage>
</organism>
<evidence type="ECO:0000256" key="6">
    <source>
        <dbReference type="ARBA" id="ARBA00022989"/>
    </source>
</evidence>